<dbReference type="InterPro" id="IPR036625">
    <property type="entry name" value="E3-bd_dom_sf"/>
</dbReference>
<keyword evidence="1" id="KW-0238">DNA-binding</keyword>
<evidence type="ECO:0000259" key="3">
    <source>
        <dbReference type="Pfam" id="PF11774"/>
    </source>
</evidence>
<sequence>MAQKVLVTTLDDIDGSEAAQTIPFGLDGVAYEIDLSEKNADELRDALARFVSASRRVGGRKVRLAAGQSANGIPAAAAPSPVDRERSQRIRAWAVDNGYAVSERGRIPREVVEAFEQHERQPVAAVKATKKRAPRKKAASTN</sequence>
<dbReference type="Pfam" id="PF11774">
    <property type="entry name" value="Lsr2"/>
    <property type="match status" value="1"/>
</dbReference>
<dbReference type="RefSeq" id="WP_345408880.1">
    <property type="nucleotide sequence ID" value="NZ_BAABHG010000031.1"/>
</dbReference>
<evidence type="ECO:0000259" key="4">
    <source>
        <dbReference type="Pfam" id="PF23359"/>
    </source>
</evidence>
<feature type="domain" description="Lsr2 dimerization" evidence="3">
    <location>
        <begin position="1"/>
        <end position="58"/>
    </location>
</feature>
<keyword evidence="6" id="KW-1185">Reference proteome</keyword>
<evidence type="ECO:0000256" key="1">
    <source>
        <dbReference type="ARBA" id="ARBA00023125"/>
    </source>
</evidence>
<feature type="compositionally biased region" description="Basic residues" evidence="2">
    <location>
        <begin position="128"/>
        <end position="142"/>
    </location>
</feature>
<evidence type="ECO:0000256" key="2">
    <source>
        <dbReference type="SAM" id="MobiDB-lite"/>
    </source>
</evidence>
<evidence type="ECO:0000313" key="6">
    <source>
        <dbReference type="Proteomes" id="UP001597419"/>
    </source>
</evidence>
<protein>
    <submittedName>
        <fullName evidence="5">Lsr2 family protein</fullName>
    </submittedName>
</protein>
<dbReference type="InterPro" id="IPR024412">
    <property type="entry name" value="Lsr2_dim_dom"/>
</dbReference>
<dbReference type="Gene3D" id="3.30.60.230">
    <property type="entry name" value="Lsr2, dimerization domain"/>
    <property type="match status" value="1"/>
</dbReference>
<accession>A0ABW5GKC0</accession>
<comment type="caution">
    <text evidence="5">The sequence shown here is derived from an EMBL/GenBank/DDBJ whole genome shotgun (WGS) entry which is preliminary data.</text>
</comment>
<dbReference type="Proteomes" id="UP001597419">
    <property type="component" value="Unassembled WGS sequence"/>
</dbReference>
<reference evidence="6" key="1">
    <citation type="journal article" date="2019" name="Int. J. Syst. Evol. Microbiol.">
        <title>The Global Catalogue of Microorganisms (GCM) 10K type strain sequencing project: providing services to taxonomists for standard genome sequencing and annotation.</title>
        <authorList>
            <consortium name="The Broad Institute Genomics Platform"/>
            <consortium name="The Broad Institute Genome Sequencing Center for Infectious Disease"/>
            <person name="Wu L."/>
            <person name="Ma J."/>
        </authorList>
    </citation>
    <scope>NUCLEOTIDE SEQUENCE [LARGE SCALE GENOMIC DNA]</scope>
    <source>
        <strain evidence="6">CGMCC 4.7643</strain>
    </source>
</reference>
<evidence type="ECO:0000313" key="5">
    <source>
        <dbReference type="EMBL" id="MFD2461305.1"/>
    </source>
</evidence>
<name>A0ABW5GKC0_9PSEU</name>
<gene>
    <name evidence="5" type="ORF">ACFSYJ_22060</name>
</gene>
<proteinExistence type="predicted"/>
<organism evidence="5 6">
    <name type="scientific">Amycolatopsis samaneae</name>
    <dbReference type="NCBI Taxonomy" id="664691"/>
    <lineage>
        <taxon>Bacteria</taxon>
        <taxon>Bacillati</taxon>
        <taxon>Actinomycetota</taxon>
        <taxon>Actinomycetes</taxon>
        <taxon>Pseudonocardiales</taxon>
        <taxon>Pseudonocardiaceae</taxon>
        <taxon>Amycolatopsis</taxon>
    </lineage>
</organism>
<dbReference type="InterPro" id="IPR055370">
    <property type="entry name" value="Lsr2_DNA-bd"/>
</dbReference>
<dbReference type="Gene3D" id="4.10.320.10">
    <property type="entry name" value="E3-binding domain"/>
    <property type="match status" value="1"/>
</dbReference>
<dbReference type="InterPro" id="IPR042261">
    <property type="entry name" value="Lsr2-like_dimerization"/>
</dbReference>
<dbReference type="Pfam" id="PF23359">
    <property type="entry name" value="Lsr2_DNA-bd"/>
    <property type="match status" value="1"/>
</dbReference>
<dbReference type="EMBL" id="JBHUKU010000012">
    <property type="protein sequence ID" value="MFD2461305.1"/>
    <property type="molecule type" value="Genomic_DNA"/>
</dbReference>
<feature type="domain" description="Lsr2 DNA-binding" evidence="4">
    <location>
        <begin position="83"/>
        <end position="117"/>
    </location>
</feature>
<feature type="region of interest" description="Disordered" evidence="2">
    <location>
        <begin position="122"/>
        <end position="142"/>
    </location>
</feature>